<dbReference type="CDD" id="cd00586">
    <property type="entry name" value="4HBT"/>
    <property type="match status" value="1"/>
</dbReference>
<proteinExistence type="predicted"/>
<organism evidence="1 2">
    <name type="scientific">Prauserella rugosa</name>
    <dbReference type="NCBI Taxonomy" id="43354"/>
    <lineage>
        <taxon>Bacteria</taxon>
        <taxon>Bacillati</taxon>
        <taxon>Actinomycetota</taxon>
        <taxon>Actinomycetes</taxon>
        <taxon>Pseudonocardiales</taxon>
        <taxon>Pseudonocardiaceae</taxon>
        <taxon>Prauserella</taxon>
    </lineage>
</organism>
<name>A0A660CEY0_9PSEU</name>
<dbReference type="OrthoDB" id="9803287at2"/>
<evidence type="ECO:0000313" key="1">
    <source>
        <dbReference type="EMBL" id="TWH19511.1"/>
    </source>
</evidence>
<reference evidence="1 2" key="1">
    <citation type="submission" date="2019-07" db="EMBL/GenBank/DDBJ databases">
        <title>R&amp;d 2014.</title>
        <authorList>
            <person name="Klenk H.-P."/>
        </authorList>
    </citation>
    <scope>NUCLEOTIDE SEQUENCE [LARGE SCALE GENOMIC DNA]</scope>
    <source>
        <strain evidence="1 2">DSM 43194</strain>
    </source>
</reference>
<dbReference type="GO" id="GO:0016787">
    <property type="term" value="F:hydrolase activity"/>
    <property type="evidence" value="ECO:0007669"/>
    <property type="project" value="UniProtKB-KW"/>
</dbReference>
<dbReference type="EMBL" id="VLJV01000001">
    <property type="protein sequence ID" value="TWH19511.1"/>
    <property type="molecule type" value="Genomic_DNA"/>
</dbReference>
<accession>A0A660CEY0</accession>
<dbReference type="Proteomes" id="UP000317303">
    <property type="component" value="Unassembled WGS sequence"/>
</dbReference>
<keyword evidence="2" id="KW-1185">Reference proteome</keyword>
<comment type="caution">
    <text evidence="1">The sequence shown here is derived from an EMBL/GenBank/DDBJ whole genome shotgun (WGS) entry which is preliminary data.</text>
</comment>
<dbReference type="SUPFAM" id="SSF54637">
    <property type="entry name" value="Thioesterase/thiol ester dehydrase-isomerase"/>
    <property type="match status" value="1"/>
</dbReference>
<keyword evidence="1" id="KW-0378">Hydrolase</keyword>
<dbReference type="Gene3D" id="3.10.129.10">
    <property type="entry name" value="Hotdog Thioesterase"/>
    <property type="match status" value="1"/>
</dbReference>
<evidence type="ECO:0000313" key="2">
    <source>
        <dbReference type="Proteomes" id="UP000317303"/>
    </source>
</evidence>
<sequence>MGEFLEYRDRVRPEWIDYNGHLSEPFYVMVFGFATTNLMDRVGLDEAYRAETGCSLYTVEAHVRYVAEVGPDADLHVTTFALSVGAKKVWLCHELRVDDEVVATEELMAIHVSGSRAAPFPDHVADKLRRLLRPAPEYAGRSIGA</sequence>
<dbReference type="AlphaFoldDB" id="A0A660CEY0"/>
<dbReference type="RefSeq" id="WP_030530557.1">
    <property type="nucleotide sequence ID" value="NZ_JOIJ01000002.1"/>
</dbReference>
<dbReference type="Pfam" id="PF13279">
    <property type="entry name" value="4HBT_2"/>
    <property type="match status" value="1"/>
</dbReference>
<gene>
    <name evidence="1" type="ORF">JD82_01338</name>
</gene>
<protein>
    <submittedName>
        <fullName evidence="1">Acyl-CoA thioester hydrolase</fullName>
    </submittedName>
</protein>
<dbReference type="InterPro" id="IPR029069">
    <property type="entry name" value="HotDog_dom_sf"/>
</dbReference>